<protein>
    <submittedName>
        <fullName evidence="1">Uncharacterized protein</fullName>
    </submittedName>
</protein>
<reference evidence="1" key="1">
    <citation type="submission" date="2022-11" db="EMBL/GenBank/DDBJ databases">
        <authorList>
            <person name="Petersen C."/>
        </authorList>
    </citation>
    <scope>NUCLEOTIDE SEQUENCE</scope>
    <source>
        <strain evidence="1">IBT 30761</strain>
    </source>
</reference>
<gene>
    <name evidence="1" type="ORF">N7532_002721</name>
</gene>
<dbReference type="RefSeq" id="XP_056478187.1">
    <property type="nucleotide sequence ID" value="XM_056615215.1"/>
</dbReference>
<evidence type="ECO:0000313" key="2">
    <source>
        <dbReference type="Proteomes" id="UP001149074"/>
    </source>
</evidence>
<dbReference type="OrthoDB" id="4366145at2759"/>
<accession>A0A9W9G135</accession>
<organism evidence="1 2">
    <name type="scientific">Penicillium argentinense</name>
    <dbReference type="NCBI Taxonomy" id="1131581"/>
    <lineage>
        <taxon>Eukaryota</taxon>
        <taxon>Fungi</taxon>
        <taxon>Dikarya</taxon>
        <taxon>Ascomycota</taxon>
        <taxon>Pezizomycotina</taxon>
        <taxon>Eurotiomycetes</taxon>
        <taxon>Eurotiomycetidae</taxon>
        <taxon>Eurotiales</taxon>
        <taxon>Aspergillaceae</taxon>
        <taxon>Penicillium</taxon>
    </lineage>
</organism>
<keyword evidence="2" id="KW-1185">Reference proteome</keyword>
<evidence type="ECO:0000313" key="1">
    <source>
        <dbReference type="EMBL" id="KAJ5110076.1"/>
    </source>
</evidence>
<dbReference type="Proteomes" id="UP001149074">
    <property type="component" value="Unassembled WGS sequence"/>
</dbReference>
<proteinExistence type="predicted"/>
<dbReference type="EMBL" id="JAPQKI010000003">
    <property type="protein sequence ID" value="KAJ5110076.1"/>
    <property type="molecule type" value="Genomic_DNA"/>
</dbReference>
<dbReference type="GeneID" id="81354194"/>
<sequence length="239" mass="26662">MSSMNKSKAAPEQGKYGSLQVSGALCRRWLADPDYEGCYIITSPQDLSYLQSNPRLRAQMEPKIHNIHGELHQQVVELGLPNEFDAPVEKGKSVYRNYTIRHGSLTWVGTIGPGIVVLAEIQRSSHPMWNAPYISQITQALYAQCYDLAGLRHIIITNIQEDETSALIEDHILLWPDKGPYTWEIGTPEYDALLGTRLGKVAAYVLLGALPRGTRRISQITLWGCDAPGADMRFDIEAV</sequence>
<dbReference type="AlphaFoldDB" id="A0A9W9G135"/>
<reference evidence="1" key="2">
    <citation type="journal article" date="2023" name="IMA Fungus">
        <title>Comparative genomic study of the Penicillium genus elucidates a diverse pangenome and 15 lateral gene transfer events.</title>
        <authorList>
            <person name="Petersen C."/>
            <person name="Sorensen T."/>
            <person name="Nielsen M.R."/>
            <person name="Sondergaard T.E."/>
            <person name="Sorensen J.L."/>
            <person name="Fitzpatrick D.A."/>
            <person name="Frisvad J.C."/>
            <person name="Nielsen K.L."/>
        </authorList>
    </citation>
    <scope>NUCLEOTIDE SEQUENCE</scope>
    <source>
        <strain evidence="1">IBT 30761</strain>
    </source>
</reference>
<comment type="caution">
    <text evidence="1">The sequence shown here is derived from an EMBL/GenBank/DDBJ whole genome shotgun (WGS) entry which is preliminary data.</text>
</comment>
<name>A0A9W9G135_9EURO</name>